<accession>A0A9N7UEV1</accession>
<evidence type="ECO:0000256" key="1">
    <source>
        <dbReference type="SAM" id="MobiDB-lite"/>
    </source>
</evidence>
<protein>
    <submittedName>
        <fullName evidence="2">Uncharacterized protein</fullName>
    </submittedName>
</protein>
<organism evidence="2 3">
    <name type="scientific">Pleuronectes platessa</name>
    <name type="common">European plaice</name>
    <dbReference type="NCBI Taxonomy" id="8262"/>
    <lineage>
        <taxon>Eukaryota</taxon>
        <taxon>Metazoa</taxon>
        <taxon>Chordata</taxon>
        <taxon>Craniata</taxon>
        <taxon>Vertebrata</taxon>
        <taxon>Euteleostomi</taxon>
        <taxon>Actinopterygii</taxon>
        <taxon>Neopterygii</taxon>
        <taxon>Teleostei</taxon>
        <taxon>Neoteleostei</taxon>
        <taxon>Acanthomorphata</taxon>
        <taxon>Carangaria</taxon>
        <taxon>Pleuronectiformes</taxon>
        <taxon>Pleuronectoidei</taxon>
        <taxon>Pleuronectidae</taxon>
        <taxon>Pleuronectes</taxon>
    </lineage>
</organism>
<name>A0A9N7UEV1_PLEPL</name>
<feature type="compositionally biased region" description="Polar residues" evidence="1">
    <location>
        <begin position="1"/>
        <end position="14"/>
    </location>
</feature>
<dbReference type="Proteomes" id="UP001153269">
    <property type="component" value="Unassembled WGS sequence"/>
</dbReference>
<keyword evidence="3" id="KW-1185">Reference proteome</keyword>
<feature type="region of interest" description="Disordered" evidence="1">
    <location>
        <begin position="1"/>
        <end position="56"/>
    </location>
</feature>
<evidence type="ECO:0000313" key="2">
    <source>
        <dbReference type="EMBL" id="CAB1429247.1"/>
    </source>
</evidence>
<proteinExistence type="predicted"/>
<dbReference type="AlphaFoldDB" id="A0A9N7UEV1"/>
<sequence length="144" mass="15987">MQNTLGASGRQVGQHSDRPSRQRGARRAQQRKRPGFIRHDVCEVSEESREKETGSFLPDTMMQVFVRGGGTPALLQLTSGAGSIRAKPSQSPFSRPALCTSTSAACLLPTGPRLGLHNFSRWVHCREYRSVKRRELALHIYPTS</sequence>
<dbReference type="EMBL" id="CADEAL010001114">
    <property type="protein sequence ID" value="CAB1429247.1"/>
    <property type="molecule type" value="Genomic_DNA"/>
</dbReference>
<comment type="caution">
    <text evidence="2">The sequence shown here is derived from an EMBL/GenBank/DDBJ whole genome shotgun (WGS) entry which is preliminary data.</text>
</comment>
<reference evidence="2" key="1">
    <citation type="submission" date="2020-03" db="EMBL/GenBank/DDBJ databases">
        <authorList>
            <person name="Weist P."/>
        </authorList>
    </citation>
    <scope>NUCLEOTIDE SEQUENCE</scope>
</reference>
<evidence type="ECO:0000313" key="3">
    <source>
        <dbReference type="Proteomes" id="UP001153269"/>
    </source>
</evidence>
<gene>
    <name evidence="2" type="ORF">PLEPLA_LOCUS17223</name>
</gene>
<feature type="compositionally biased region" description="Basic and acidic residues" evidence="1">
    <location>
        <begin position="37"/>
        <end position="53"/>
    </location>
</feature>
<feature type="compositionally biased region" description="Basic residues" evidence="1">
    <location>
        <begin position="21"/>
        <end position="36"/>
    </location>
</feature>